<accession>A0ABR8V2G0</accession>
<dbReference type="InterPro" id="IPR029063">
    <property type="entry name" value="SAM-dependent_MTases_sf"/>
</dbReference>
<dbReference type="PANTHER" id="PTHR47816">
    <property type="entry name" value="RIBOSOMAL RNA SMALL SUBUNIT METHYLTRANSFERASE C"/>
    <property type="match status" value="1"/>
</dbReference>
<keyword evidence="1 5" id="KW-0489">Methyltransferase</keyword>
<proteinExistence type="predicted"/>
<organism evidence="5 6">
    <name type="scientific">Oerskovia gallyi</name>
    <dbReference type="NCBI Taxonomy" id="2762226"/>
    <lineage>
        <taxon>Bacteria</taxon>
        <taxon>Bacillati</taxon>
        <taxon>Actinomycetota</taxon>
        <taxon>Actinomycetes</taxon>
        <taxon>Micrococcales</taxon>
        <taxon>Cellulomonadaceae</taxon>
        <taxon>Oerskovia</taxon>
    </lineage>
</organism>
<dbReference type="Proteomes" id="UP000633601">
    <property type="component" value="Unassembled WGS sequence"/>
</dbReference>
<name>A0ABR8V2G0_9CELL</name>
<feature type="region of interest" description="Disordered" evidence="3">
    <location>
        <begin position="1"/>
        <end position="83"/>
    </location>
</feature>
<dbReference type="GO" id="GO:0032259">
    <property type="term" value="P:methylation"/>
    <property type="evidence" value="ECO:0007669"/>
    <property type="project" value="UniProtKB-KW"/>
</dbReference>
<dbReference type="Gene3D" id="3.40.50.150">
    <property type="entry name" value="Vaccinia Virus protein VP39"/>
    <property type="match status" value="1"/>
</dbReference>
<dbReference type="InterPro" id="IPR046977">
    <property type="entry name" value="RsmC/RlmG"/>
</dbReference>
<keyword evidence="2" id="KW-0808">Transferase</keyword>
<evidence type="ECO:0000313" key="5">
    <source>
        <dbReference type="EMBL" id="MBD7998973.1"/>
    </source>
</evidence>
<comment type="caution">
    <text evidence="5">The sequence shown here is derived from an EMBL/GenBank/DDBJ whole genome shotgun (WGS) entry which is preliminary data.</text>
</comment>
<feature type="compositionally biased region" description="Low complexity" evidence="3">
    <location>
        <begin position="27"/>
        <end position="43"/>
    </location>
</feature>
<dbReference type="SUPFAM" id="SSF53335">
    <property type="entry name" value="S-adenosyl-L-methionine-dependent methyltransferases"/>
    <property type="match status" value="1"/>
</dbReference>
<dbReference type="GO" id="GO:0008168">
    <property type="term" value="F:methyltransferase activity"/>
    <property type="evidence" value="ECO:0007669"/>
    <property type="project" value="UniProtKB-KW"/>
</dbReference>
<evidence type="ECO:0000259" key="4">
    <source>
        <dbReference type="Pfam" id="PF05175"/>
    </source>
</evidence>
<evidence type="ECO:0000256" key="3">
    <source>
        <dbReference type="SAM" id="MobiDB-lite"/>
    </source>
</evidence>
<evidence type="ECO:0000256" key="1">
    <source>
        <dbReference type="ARBA" id="ARBA00022603"/>
    </source>
</evidence>
<evidence type="ECO:0000256" key="2">
    <source>
        <dbReference type="ARBA" id="ARBA00022679"/>
    </source>
</evidence>
<dbReference type="EMBL" id="JACSQE010000007">
    <property type="protein sequence ID" value="MBD7998973.1"/>
    <property type="molecule type" value="Genomic_DNA"/>
</dbReference>
<sequence length="278" mass="29599">MSYNKRGTPDRPDANQFALRGRVSSHGAAPTGRPGGPATTAAGDRPIGSVLVTPPDLPADATPGTTPEPSPDHYFTAQPASTEERRELTVRLAGREVTVEVASGIFSPGRLDLGTQVLLRSVPALPPVTPGPDGAAHLLDLGCGWGPVALTMALEAPGATVWAVDVNERALDLVRRNAARLGLENVRAVRPENVPEEVRFAAIWSNPPIRVGKDVLHDMLLHWLPRLEPGAEAYLVVQRNLGADSLMAWLDEHLEDELSVSKLASAKGFRVLEVARAG</sequence>
<dbReference type="CDD" id="cd02440">
    <property type="entry name" value="AdoMet_MTases"/>
    <property type="match status" value="1"/>
</dbReference>
<evidence type="ECO:0000313" key="6">
    <source>
        <dbReference type="Proteomes" id="UP000633601"/>
    </source>
</evidence>
<protein>
    <submittedName>
        <fullName evidence="5">Class I SAM-dependent methyltransferase</fullName>
    </submittedName>
</protein>
<feature type="domain" description="Methyltransferase small" evidence="4">
    <location>
        <begin position="97"/>
        <end position="272"/>
    </location>
</feature>
<gene>
    <name evidence="5" type="ORF">H9640_10460</name>
</gene>
<dbReference type="Pfam" id="PF05175">
    <property type="entry name" value="MTS"/>
    <property type="match status" value="1"/>
</dbReference>
<keyword evidence="6" id="KW-1185">Reference proteome</keyword>
<reference evidence="5 6" key="1">
    <citation type="submission" date="2020-08" db="EMBL/GenBank/DDBJ databases">
        <title>A Genomic Blueprint of the Chicken Gut Microbiome.</title>
        <authorList>
            <person name="Gilroy R."/>
            <person name="Ravi A."/>
            <person name="Getino M."/>
            <person name="Pursley I."/>
            <person name="Horton D.L."/>
            <person name="Alikhan N.-F."/>
            <person name="Baker D."/>
            <person name="Gharbi K."/>
            <person name="Hall N."/>
            <person name="Watson M."/>
            <person name="Adriaenssens E.M."/>
            <person name="Foster-Nyarko E."/>
            <person name="Jarju S."/>
            <person name="Secka A."/>
            <person name="Antonio M."/>
            <person name="Oren A."/>
            <person name="Chaudhuri R."/>
            <person name="La Ragione R.M."/>
            <person name="Hildebrand F."/>
            <person name="Pallen M.J."/>
        </authorList>
    </citation>
    <scope>NUCLEOTIDE SEQUENCE [LARGE SCALE GENOMIC DNA]</scope>
    <source>
        <strain evidence="5 6">Sa2CUA8</strain>
    </source>
</reference>
<dbReference type="PANTHER" id="PTHR47816:SF4">
    <property type="entry name" value="RIBOSOMAL RNA SMALL SUBUNIT METHYLTRANSFERASE C"/>
    <property type="match status" value="1"/>
</dbReference>
<dbReference type="InterPro" id="IPR007848">
    <property type="entry name" value="Small_mtfrase_dom"/>
</dbReference>